<dbReference type="NCBIfam" id="TIGR02241">
    <property type="entry name" value="conserved hypothetical phage tail region protein"/>
    <property type="match status" value="1"/>
</dbReference>
<dbReference type="PANTHER" id="PTHR38009:SF1">
    <property type="entry name" value="CONSERVED HYPOTHETICAL PHAGE TAIL PROTEIN"/>
    <property type="match status" value="1"/>
</dbReference>
<keyword evidence="2" id="KW-1185">Reference proteome</keyword>
<name>A0A5R9GBY4_9BACL</name>
<dbReference type="RefSeq" id="WP_138191632.1">
    <property type="nucleotide sequence ID" value="NZ_VCIW01000001.1"/>
</dbReference>
<dbReference type="AlphaFoldDB" id="A0A5R9GBY4"/>
<dbReference type="Pfam" id="PF06841">
    <property type="entry name" value="Phage_T4_gp19"/>
    <property type="match status" value="1"/>
</dbReference>
<proteinExistence type="predicted"/>
<evidence type="ECO:0000313" key="1">
    <source>
        <dbReference type="EMBL" id="TLS53977.1"/>
    </source>
</evidence>
<accession>A0A5R9GBY4</accession>
<dbReference type="InterPro" id="IPR011747">
    <property type="entry name" value="CHP02241"/>
</dbReference>
<dbReference type="OrthoDB" id="73314at2"/>
<comment type="caution">
    <text evidence="1">The sequence shown here is derived from an EMBL/GenBank/DDBJ whole genome shotgun (WGS) entry which is preliminary data.</text>
</comment>
<gene>
    <name evidence="1" type="ORF">FE782_01095</name>
</gene>
<sequence length="148" mass="16578">MARTNTADDRPQVFGSHRFMVELDGMLVAGFSEVSGLSVETELEEIAEGGVNHYMHKLPKQTKTQPLVLKRGVTVTNELWTWYSNVVGGTITRKSGSVIMYNEKDVELRRWNFYEAFPYKWTGPELNASNSAVAVESIELAHNGLKAV</sequence>
<organism evidence="1 2">
    <name type="scientific">Paenibacillus antri</name>
    <dbReference type="NCBI Taxonomy" id="2582848"/>
    <lineage>
        <taxon>Bacteria</taxon>
        <taxon>Bacillati</taxon>
        <taxon>Bacillota</taxon>
        <taxon>Bacilli</taxon>
        <taxon>Bacillales</taxon>
        <taxon>Paenibacillaceae</taxon>
        <taxon>Paenibacillus</taxon>
    </lineage>
</organism>
<dbReference type="InterPro" id="IPR010667">
    <property type="entry name" value="Phage_T4_Gp19"/>
</dbReference>
<dbReference type="GO" id="GO:0005198">
    <property type="term" value="F:structural molecule activity"/>
    <property type="evidence" value="ECO:0007669"/>
    <property type="project" value="InterPro"/>
</dbReference>
<protein>
    <submittedName>
        <fullName evidence="1">Phage tail protein</fullName>
    </submittedName>
</protein>
<dbReference type="EMBL" id="VCIW01000001">
    <property type="protein sequence ID" value="TLS53977.1"/>
    <property type="molecule type" value="Genomic_DNA"/>
</dbReference>
<dbReference type="Proteomes" id="UP000309676">
    <property type="component" value="Unassembled WGS sequence"/>
</dbReference>
<reference evidence="1 2" key="1">
    <citation type="submission" date="2019-05" db="EMBL/GenBank/DDBJ databases">
        <authorList>
            <person name="Narsing Rao M.P."/>
            <person name="Li W.J."/>
        </authorList>
    </citation>
    <scope>NUCLEOTIDE SEQUENCE [LARGE SCALE GENOMIC DNA]</scope>
    <source>
        <strain evidence="1 2">SYSU_K30003</strain>
    </source>
</reference>
<dbReference type="PANTHER" id="PTHR38009">
    <property type="entry name" value="CONSERVED HYPOTHETICAL PHAGE TAIL PROTEIN"/>
    <property type="match status" value="1"/>
</dbReference>
<evidence type="ECO:0000313" key="2">
    <source>
        <dbReference type="Proteomes" id="UP000309676"/>
    </source>
</evidence>